<evidence type="ECO:0000256" key="7">
    <source>
        <dbReference type="ARBA" id="ARBA00034247"/>
    </source>
</evidence>
<evidence type="ECO:0000313" key="9">
    <source>
        <dbReference type="EMBL" id="MCV2402805.1"/>
    </source>
</evidence>
<evidence type="ECO:0000256" key="1">
    <source>
        <dbReference type="ARBA" id="ARBA00004651"/>
    </source>
</evidence>
<keyword evidence="10" id="KW-1185">Reference proteome</keyword>
<evidence type="ECO:0000313" key="10">
    <source>
        <dbReference type="Proteomes" id="UP001209713"/>
    </source>
</evidence>
<dbReference type="Pfam" id="PF00990">
    <property type="entry name" value="GGDEF"/>
    <property type="match status" value="1"/>
</dbReference>
<dbReference type="InterPro" id="IPR043128">
    <property type="entry name" value="Rev_trsase/Diguanyl_cyclase"/>
</dbReference>
<evidence type="ECO:0000256" key="6">
    <source>
        <dbReference type="ARBA" id="ARBA00023136"/>
    </source>
</evidence>
<reference evidence="9 10" key="1">
    <citation type="submission" date="2022-10" db="EMBL/GenBank/DDBJ databases">
        <title>Marinomonas transparenta sp. nov. and Marinomonas sargassi sp. nov., isolated from marine alga (Sargassum natans (L.) Gaillon).</title>
        <authorList>
            <person name="Wang Y."/>
        </authorList>
    </citation>
    <scope>NUCLEOTIDE SEQUENCE [LARGE SCALE GENOMIC DNA]</scope>
    <source>
        <strain evidence="9 10">C2222</strain>
    </source>
</reference>
<dbReference type="InterPro" id="IPR029787">
    <property type="entry name" value="Nucleotide_cyclase"/>
</dbReference>
<name>A0ABT2YSF3_9GAMM</name>
<dbReference type="EC" id="2.7.7.65" evidence="2"/>
<gene>
    <name evidence="9" type="ORF">OFY17_07895</name>
</gene>
<dbReference type="Gene3D" id="3.30.450.20">
    <property type="entry name" value="PAS domain"/>
    <property type="match status" value="2"/>
</dbReference>
<dbReference type="RefSeq" id="WP_263530186.1">
    <property type="nucleotide sequence ID" value="NZ_JAOVZB010000003.1"/>
</dbReference>
<evidence type="ECO:0000256" key="2">
    <source>
        <dbReference type="ARBA" id="ARBA00012528"/>
    </source>
</evidence>
<feature type="domain" description="GGDEF" evidence="8">
    <location>
        <begin position="389"/>
        <end position="518"/>
    </location>
</feature>
<dbReference type="EMBL" id="JAOVZB010000003">
    <property type="protein sequence ID" value="MCV2402805.1"/>
    <property type="molecule type" value="Genomic_DNA"/>
</dbReference>
<dbReference type="PANTHER" id="PTHR45138:SF9">
    <property type="entry name" value="DIGUANYLATE CYCLASE DGCM-RELATED"/>
    <property type="match status" value="1"/>
</dbReference>
<organism evidence="9 10">
    <name type="scientific">Marinomonas sargassi</name>
    <dbReference type="NCBI Taxonomy" id="2984494"/>
    <lineage>
        <taxon>Bacteria</taxon>
        <taxon>Pseudomonadati</taxon>
        <taxon>Pseudomonadota</taxon>
        <taxon>Gammaproteobacteria</taxon>
        <taxon>Oceanospirillales</taxon>
        <taxon>Oceanospirillaceae</taxon>
        <taxon>Marinomonas</taxon>
    </lineage>
</organism>
<protein>
    <recommendedName>
        <fullName evidence="2">diguanylate cyclase</fullName>
        <ecNumber evidence="2">2.7.7.65</ecNumber>
    </recommendedName>
</protein>
<accession>A0ABT2YSF3</accession>
<keyword evidence="5" id="KW-1133">Transmembrane helix</keyword>
<dbReference type="PROSITE" id="PS50887">
    <property type="entry name" value="GGDEF"/>
    <property type="match status" value="1"/>
</dbReference>
<evidence type="ECO:0000256" key="4">
    <source>
        <dbReference type="ARBA" id="ARBA00022692"/>
    </source>
</evidence>
<dbReference type="NCBIfam" id="TIGR00254">
    <property type="entry name" value="GGDEF"/>
    <property type="match status" value="1"/>
</dbReference>
<dbReference type="CDD" id="cd01949">
    <property type="entry name" value="GGDEF"/>
    <property type="match status" value="1"/>
</dbReference>
<dbReference type="Gene3D" id="3.30.70.270">
    <property type="match status" value="1"/>
</dbReference>
<comment type="caution">
    <text evidence="9">The sequence shown here is derived from an EMBL/GenBank/DDBJ whole genome shotgun (WGS) entry which is preliminary data.</text>
</comment>
<dbReference type="Pfam" id="PF02743">
    <property type="entry name" value="dCache_1"/>
    <property type="match status" value="1"/>
</dbReference>
<evidence type="ECO:0000259" key="8">
    <source>
        <dbReference type="PROSITE" id="PS50887"/>
    </source>
</evidence>
<dbReference type="CDD" id="cd18773">
    <property type="entry name" value="PDC1_HK_sensor"/>
    <property type="match status" value="1"/>
</dbReference>
<comment type="catalytic activity">
    <reaction evidence="7">
        <text>2 GTP = 3',3'-c-di-GMP + 2 diphosphate</text>
        <dbReference type="Rhea" id="RHEA:24898"/>
        <dbReference type="ChEBI" id="CHEBI:33019"/>
        <dbReference type="ChEBI" id="CHEBI:37565"/>
        <dbReference type="ChEBI" id="CHEBI:58805"/>
        <dbReference type="EC" id="2.7.7.65"/>
    </reaction>
</comment>
<dbReference type="InterPro" id="IPR050469">
    <property type="entry name" value="Diguanylate_Cyclase"/>
</dbReference>
<dbReference type="SMART" id="SM00267">
    <property type="entry name" value="GGDEF"/>
    <property type="match status" value="1"/>
</dbReference>
<comment type="subcellular location">
    <subcellularLocation>
        <location evidence="1">Cell membrane</location>
        <topology evidence="1">Multi-pass membrane protein</topology>
    </subcellularLocation>
</comment>
<dbReference type="PANTHER" id="PTHR45138">
    <property type="entry name" value="REGULATORY COMPONENTS OF SENSORY TRANSDUCTION SYSTEM"/>
    <property type="match status" value="1"/>
</dbReference>
<sequence>MSKVKGSILKLNRLILFTALTATVITFINSLASNYQVQKEQLVSQAIDVNRAYAKKLSDTTEIFLQSSLQQLNYTSKVAANKIDNLAFLQEQTAQLRYQTKSFNSTLLGNKDGIILAGSKEVDALIGRLGLISPRAIEEKAVFITEPFPSSVSGILIILMTVPMFDADNQYAGFVGGSIYLERDNILGNILGEHHYKDGSTIYVIDKSKKILYHNDLSKVGTFADVDLDTVESNEGEGGLIHMESGEDVLIGYSKVPSTDWVIIAQTPVASSLLPLTGIMEEVVLHTTPITFAVFIFVWFFARSISSPLQQLAEKAKLLESPSTIQDIEKINSWYVESHGLKKSILSSMKLIHKQIGQLQRDVTTDPLTGANNRRALKFRLEQYELLETPFSVLALDIDYFKHINDSYGHKVGDDVLKRLVELMVSFSRDSDMVARVGGEEFIFILENCSQEEAYTCAERLRIKISEEEFNVVGHLTVSIGVSSWQKDSISIDHSLNLADEALYEAKGRGRNRSVIIE</sequence>
<proteinExistence type="predicted"/>
<dbReference type="Proteomes" id="UP001209713">
    <property type="component" value="Unassembled WGS sequence"/>
</dbReference>
<evidence type="ECO:0000256" key="5">
    <source>
        <dbReference type="ARBA" id="ARBA00022989"/>
    </source>
</evidence>
<keyword evidence="4" id="KW-0812">Transmembrane</keyword>
<evidence type="ECO:0000256" key="3">
    <source>
        <dbReference type="ARBA" id="ARBA00022475"/>
    </source>
</evidence>
<dbReference type="CDD" id="cd12912">
    <property type="entry name" value="PDC2_MCP_like"/>
    <property type="match status" value="1"/>
</dbReference>
<keyword evidence="6" id="KW-0472">Membrane</keyword>
<dbReference type="InterPro" id="IPR000160">
    <property type="entry name" value="GGDEF_dom"/>
</dbReference>
<dbReference type="SUPFAM" id="SSF55073">
    <property type="entry name" value="Nucleotide cyclase"/>
    <property type="match status" value="1"/>
</dbReference>
<keyword evidence="3" id="KW-1003">Cell membrane</keyword>
<dbReference type="InterPro" id="IPR033479">
    <property type="entry name" value="dCache_1"/>
</dbReference>